<proteinExistence type="predicted"/>
<dbReference type="Proteomes" id="UP001283361">
    <property type="component" value="Unassembled WGS sequence"/>
</dbReference>
<reference evidence="1" key="1">
    <citation type="journal article" date="2023" name="G3 (Bethesda)">
        <title>A reference genome for the long-term kleptoplast-retaining sea slug Elysia crispata morphotype clarki.</title>
        <authorList>
            <person name="Eastman K.E."/>
            <person name="Pendleton A.L."/>
            <person name="Shaikh M.A."/>
            <person name="Suttiyut T."/>
            <person name="Ogas R."/>
            <person name="Tomko P."/>
            <person name="Gavelis G."/>
            <person name="Widhalm J.R."/>
            <person name="Wisecaver J.H."/>
        </authorList>
    </citation>
    <scope>NUCLEOTIDE SEQUENCE</scope>
    <source>
        <strain evidence="1">ECLA1</strain>
    </source>
</reference>
<dbReference type="AlphaFoldDB" id="A0AAE1CKQ5"/>
<gene>
    <name evidence="1" type="ORF">RRG08_041382</name>
</gene>
<protein>
    <submittedName>
        <fullName evidence="1">Uncharacterized protein</fullName>
    </submittedName>
</protein>
<dbReference type="EMBL" id="JAWDGP010007770">
    <property type="protein sequence ID" value="KAK3705508.1"/>
    <property type="molecule type" value="Genomic_DNA"/>
</dbReference>
<comment type="caution">
    <text evidence="1">The sequence shown here is derived from an EMBL/GenBank/DDBJ whole genome shotgun (WGS) entry which is preliminary data.</text>
</comment>
<sequence length="76" mass="8366">MRSSVRCDVAATFSDAEIGTSFSLRQSHSVRTRVEGKRGKSYFEGTQAVPRFEPDASEKCSMYPDCSCSATMSESQ</sequence>
<accession>A0AAE1CKQ5</accession>
<evidence type="ECO:0000313" key="2">
    <source>
        <dbReference type="Proteomes" id="UP001283361"/>
    </source>
</evidence>
<organism evidence="1 2">
    <name type="scientific">Elysia crispata</name>
    <name type="common">lettuce slug</name>
    <dbReference type="NCBI Taxonomy" id="231223"/>
    <lineage>
        <taxon>Eukaryota</taxon>
        <taxon>Metazoa</taxon>
        <taxon>Spiralia</taxon>
        <taxon>Lophotrochozoa</taxon>
        <taxon>Mollusca</taxon>
        <taxon>Gastropoda</taxon>
        <taxon>Heterobranchia</taxon>
        <taxon>Euthyneura</taxon>
        <taxon>Panpulmonata</taxon>
        <taxon>Sacoglossa</taxon>
        <taxon>Placobranchoidea</taxon>
        <taxon>Plakobranchidae</taxon>
        <taxon>Elysia</taxon>
    </lineage>
</organism>
<evidence type="ECO:0000313" key="1">
    <source>
        <dbReference type="EMBL" id="KAK3705508.1"/>
    </source>
</evidence>
<keyword evidence="2" id="KW-1185">Reference proteome</keyword>
<name>A0AAE1CKQ5_9GAST</name>